<organism evidence="2 3">
    <name type="scientific">Triparma columacea</name>
    <dbReference type="NCBI Taxonomy" id="722753"/>
    <lineage>
        <taxon>Eukaryota</taxon>
        <taxon>Sar</taxon>
        <taxon>Stramenopiles</taxon>
        <taxon>Ochrophyta</taxon>
        <taxon>Bolidophyceae</taxon>
        <taxon>Parmales</taxon>
        <taxon>Triparmaceae</taxon>
        <taxon>Triparma</taxon>
    </lineage>
</organism>
<accession>A0A9W7LB67</accession>
<dbReference type="OrthoDB" id="10668654at2759"/>
<name>A0A9W7LB67_9STRA</name>
<evidence type="ECO:0000313" key="2">
    <source>
        <dbReference type="EMBL" id="GMI44710.1"/>
    </source>
</evidence>
<sequence>MPPKKVVEDDSKSLVSAGGATVATAATGDTKLSAASLKSGSAQIEMDSMLDDVSVLGMEQGSIMSAGVAGSIPNDEGDARIEKEYDDEGQGGHQERGGGQGGEFGESSEEDEGNEGEGKDRKGDDDDATKISGLTKESGDRGGKSDKKKGGGLGGFFKRMRGKTSLPKVTSARRFSVDGVKVFAKKIQEDEEEMKIDPYMPAVKFHERMSRRREKFQRKKEEVAEIVNNAEHNKFSLGDNMKTY</sequence>
<dbReference type="AlphaFoldDB" id="A0A9W7LB67"/>
<feature type="compositionally biased region" description="Acidic residues" evidence="1">
    <location>
        <begin position="106"/>
        <end position="115"/>
    </location>
</feature>
<proteinExistence type="predicted"/>
<reference evidence="3" key="1">
    <citation type="journal article" date="2023" name="Commun. Biol.">
        <title>Genome analysis of Parmales, the sister group of diatoms, reveals the evolutionary specialization of diatoms from phago-mixotrophs to photoautotrophs.</title>
        <authorList>
            <person name="Ban H."/>
            <person name="Sato S."/>
            <person name="Yoshikawa S."/>
            <person name="Yamada K."/>
            <person name="Nakamura Y."/>
            <person name="Ichinomiya M."/>
            <person name="Sato N."/>
            <person name="Blanc-Mathieu R."/>
            <person name="Endo H."/>
            <person name="Kuwata A."/>
            <person name="Ogata H."/>
        </authorList>
    </citation>
    <scope>NUCLEOTIDE SEQUENCE [LARGE SCALE GENOMIC DNA]</scope>
</reference>
<gene>
    <name evidence="2" type="ORF">TrCOL_g13901</name>
</gene>
<evidence type="ECO:0000313" key="3">
    <source>
        <dbReference type="Proteomes" id="UP001165065"/>
    </source>
</evidence>
<protein>
    <submittedName>
        <fullName evidence="2">Uncharacterized protein</fullName>
    </submittedName>
</protein>
<dbReference type="Proteomes" id="UP001165065">
    <property type="component" value="Unassembled WGS sequence"/>
</dbReference>
<feature type="region of interest" description="Disordered" evidence="1">
    <location>
        <begin position="66"/>
        <end position="159"/>
    </location>
</feature>
<feature type="compositionally biased region" description="Basic and acidic residues" evidence="1">
    <location>
        <begin position="137"/>
        <end position="149"/>
    </location>
</feature>
<comment type="caution">
    <text evidence="2">The sequence shown here is derived from an EMBL/GenBank/DDBJ whole genome shotgun (WGS) entry which is preliminary data.</text>
</comment>
<evidence type="ECO:0000256" key="1">
    <source>
        <dbReference type="SAM" id="MobiDB-lite"/>
    </source>
</evidence>
<dbReference type="EMBL" id="BRYA01000223">
    <property type="protein sequence ID" value="GMI44710.1"/>
    <property type="molecule type" value="Genomic_DNA"/>
</dbReference>
<keyword evidence="3" id="KW-1185">Reference proteome</keyword>